<dbReference type="InterPro" id="IPR010903">
    <property type="entry name" value="DUF1517"/>
</dbReference>
<dbReference type="OrthoDB" id="542507at2759"/>
<dbReference type="Proteomes" id="UP001153076">
    <property type="component" value="Unassembled WGS sequence"/>
</dbReference>
<dbReference type="InterPro" id="IPR053023">
    <property type="entry name" value="FLAP_modulator"/>
</dbReference>
<keyword evidence="4" id="KW-1185">Reference proteome</keyword>
<protein>
    <recommendedName>
        <fullName evidence="5">Myelin-associated oligodendrocyte basic protein</fullName>
    </recommendedName>
</protein>
<dbReference type="EMBL" id="JAKOGI010000004">
    <property type="protein sequence ID" value="KAJ8452492.1"/>
    <property type="molecule type" value="Genomic_DNA"/>
</dbReference>
<dbReference type="PANTHER" id="PTHR33975:SF2">
    <property type="entry name" value="MYELIN-ASSOCIATED OLIGODENDROCYTE BASIC PROTEIN"/>
    <property type="match status" value="1"/>
</dbReference>
<organism evidence="3 4">
    <name type="scientific">Carnegiea gigantea</name>
    <dbReference type="NCBI Taxonomy" id="171969"/>
    <lineage>
        <taxon>Eukaryota</taxon>
        <taxon>Viridiplantae</taxon>
        <taxon>Streptophyta</taxon>
        <taxon>Embryophyta</taxon>
        <taxon>Tracheophyta</taxon>
        <taxon>Spermatophyta</taxon>
        <taxon>Magnoliopsida</taxon>
        <taxon>eudicotyledons</taxon>
        <taxon>Gunneridae</taxon>
        <taxon>Pentapetalae</taxon>
        <taxon>Caryophyllales</taxon>
        <taxon>Cactineae</taxon>
        <taxon>Cactaceae</taxon>
        <taxon>Cactoideae</taxon>
        <taxon>Echinocereeae</taxon>
        <taxon>Carnegiea</taxon>
    </lineage>
</organism>
<feature type="compositionally biased region" description="Low complexity" evidence="1">
    <location>
        <begin position="127"/>
        <end position="144"/>
    </location>
</feature>
<dbReference type="AlphaFoldDB" id="A0A9Q1L1Q7"/>
<evidence type="ECO:0000313" key="4">
    <source>
        <dbReference type="Proteomes" id="UP001153076"/>
    </source>
</evidence>
<keyword evidence="2" id="KW-0812">Transmembrane</keyword>
<evidence type="ECO:0000256" key="2">
    <source>
        <dbReference type="SAM" id="Phobius"/>
    </source>
</evidence>
<evidence type="ECO:0000256" key="1">
    <source>
        <dbReference type="SAM" id="MobiDB-lite"/>
    </source>
</evidence>
<name>A0A9Q1L1Q7_9CARY</name>
<keyword evidence="2" id="KW-0472">Membrane</keyword>
<proteinExistence type="predicted"/>
<evidence type="ECO:0008006" key="5">
    <source>
        <dbReference type="Google" id="ProtNLM"/>
    </source>
</evidence>
<gene>
    <name evidence="3" type="ORF">Cgig2_000081</name>
</gene>
<dbReference type="Pfam" id="PF07466">
    <property type="entry name" value="DUF1517"/>
    <property type="match status" value="1"/>
</dbReference>
<evidence type="ECO:0000313" key="3">
    <source>
        <dbReference type="EMBL" id="KAJ8452492.1"/>
    </source>
</evidence>
<accession>A0A9Q1L1Q7</accession>
<keyword evidence="2" id="KW-1133">Transmembrane helix</keyword>
<feature type="transmembrane region" description="Helical" evidence="2">
    <location>
        <begin position="179"/>
        <end position="207"/>
    </location>
</feature>
<reference evidence="3" key="1">
    <citation type="submission" date="2022-04" db="EMBL/GenBank/DDBJ databases">
        <title>Carnegiea gigantea Genome sequencing and assembly v2.</title>
        <authorList>
            <person name="Copetti D."/>
            <person name="Sanderson M.J."/>
            <person name="Burquez A."/>
            <person name="Wojciechowski M.F."/>
        </authorList>
    </citation>
    <scope>NUCLEOTIDE SEQUENCE</scope>
    <source>
        <strain evidence="3">SGP5-SGP5p</strain>
        <tissue evidence="3">Aerial part</tissue>
    </source>
</reference>
<feature type="region of interest" description="Disordered" evidence="1">
    <location>
        <begin position="122"/>
        <end position="144"/>
    </location>
</feature>
<dbReference type="PANTHER" id="PTHR33975">
    <property type="entry name" value="MYELIN-ASSOCIATED OLIGODENDROCYTE BASIC PROTEIN"/>
    <property type="match status" value="1"/>
</dbReference>
<sequence length="408" mass="43896">MANTLLLESSIFTLNPSTYPFPQSTPLLRLCPVRFVSLSPLTRPVTSPKSHKPSKLTLKCEAKTPNSPNSELGIKEKAPNPVGFVLDAVSRALRALKKPAIAAVLVGLLLMYDPNSAWAASGGRMGGRSFSSRSSTSSSSSSMSTSRSYSLGSSSWSGGVPHSVAYYGSSPFGFGGGGFYFSPLFGVGVGGSTLFLILTGVAAFVLVSGFLSDRTEDGLLTATEKTSVIKLQVGLLGLARSLQSDLNRIAETADTSTPDGLSYILTETILALLRHPDYCISAYSSVDVKRSIEDGEKRFNQLSIEERGKFNEETLVNVNNIKRQSTKSMRSTGFSNEYIVITILVAAEGVHKLPAINNSRDLKEALQKLAAIPSSKIMAVEVLWTPQNENDTLTERELLEDYPLLKPL</sequence>
<comment type="caution">
    <text evidence="3">The sequence shown here is derived from an EMBL/GenBank/DDBJ whole genome shotgun (WGS) entry which is preliminary data.</text>
</comment>
<dbReference type="GO" id="GO:0009507">
    <property type="term" value="C:chloroplast"/>
    <property type="evidence" value="ECO:0007669"/>
    <property type="project" value="TreeGrafter"/>
</dbReference>